<dbReference type="OrthoDB" id="3050260at2759"/>
<dbReference type="AlphaFoldDB" id="A0A0C9X2I4"/>
<reference evidence="1 2" key="1">
    <citation type="submission" date="2014-04" db="EMBL/GenBank/DDBJ databases">
        <authorList>
            <consortium name="DOE Joint Genome Institute"/>
            <person name="Kuo A."/>
            <person name="Kohler A."/>
            <person name="Nagy L.G."/>
            <person name="Floudas D."/>
            <person name="Copeland A."/>
            <person name="Barry K.W."/>
            <person name="Cichocki N."/>
            <person name="Veneault-Fourrey C."/>
            <person name="LaButti K."/>
            <person name="Lindquist E.A."/>
            <person name="Lipzen A."/>
            <person name="Lundell T."/>
            <person name="Morin E."/>
            <person name="Murat C."/>
            <person name="Sun H."/>
            <person name="Tunlid A."/>
            <person name="Henrissat B."/>
            <person name="Grigoriev I.V."/>
            <person name="Hibbett D.S."/>
            <person name="Martin F."/>
            <person name="Nordberg H.P."/>
            <person name="Cantor M.N."/>
            <person name="Hua S.X."/>
        </authorList>
    </citation>
    <scope>NUCLEOTIDE SEQUENCE [LARGE SCALE GENOMIC DNA]</scope>
    <source>
        <strain evidence="1 2">LaAM-08-1</strain>
    </source>
</reference>
<feature type="non-terminal residue" evidence="1">
    <location>
        <position position="63"/>
    </location>
</feature>
<dbReference type="Proteomes" id="UP000054477">
    <property type="component" value="Unassembled WGS sequence"/>
</dbReference>
<dbReference type="HOGENOM" id="CLU_2892030_0_0_1"/>
<organism evidence="1 2">
    <name type="scientific">Laccaria amethystina LaAM-08-1</name>
    <dbReference type="NCBI Taxonomy" id="1095629"/>
    <lineage>
        <taxon>Eukaryota</taxon>
        <taxon>Fungi</taxon>
        <taxon>Dikarya</taxon>
        <taxon>Basidiomycota</taxon>
        <taxon>Agaricomycotina</taxon>
        <taxon>Agaricomycetes</taxon>
        <taxon>Agaricomycetidae</taxon>
        <taxon>Agaricales</taxon>
        <taxon>Agaricineae</taxon>
        <taxon>Hydnangiaceae</taxon>
        <taxon>Laccaria</taxon>
    </lineage>
</organism>
<evidence type="ECO:0000313" key="1">
    <source>
        <dbReference type="EMBL" id="KIJ95418.1"/>
    </source>
</evidence>
<protein>
    <submittedName>
        <fullName evidence="1">Uncharacterized protein</fullName>
    </submittedName>
</protein>
<evidence type="ECO:0000313" key="2">
    <source>
        <dbReference type="Proteomes" id="UP000054477"/>
    </source>
</evidence>
<name>A0A0C9X2I4_9AGAR</name>
<keyword evidence="2" id="KW-1185">Reference proteome</keyword>
<reference evidence="2" key="2">
    <citation type="submission" date="2015-01" db="EMBL/GenBank/DDBJ databases">
        <title>Evolutionary Origins and Diversification of the Mycorrhizal Mutualists.</title>
        <authorList>
            <consortium name="DOE Joint Genome Institute"/>
            <consortium name="Mycorrhizal Genomics Consortium"/>
            <person name="Kohler A."/>
            <person name="Kuo A."/>
            <person name="Nagy L.G."/>
            <person name="Floudas D."/>
            <person name="Copeland A."/>
            <person name="Barry K.W."/>
            <person name="Cichocki N."/>
            <person name="Veneault-Fourrey C."/>
            <person name="LaButti K."/>
            <person name="Lindquist E.A."/>
            <person name="Lipzen A."/>
            <person name="Lundell T."/>
            <person name="Morin E."/>
            <person name="Murat C."/>
            <person name="Riley R."/>
            <person name="Ohm R."/>
            <person name="Sun H."/>
            <person name="Tunlid A."/>
            <person name="Henrissat B."/>
            <person name="Grigoriev I.V."/>
            <person name="Hibbett D.S."/>
            <person name="Martin F."/>
        </authorList>
    </citation>
    <scope>NUCLEOTIDE SEQUENCE [LARGE SCALE GENOMIC DNA]</scope>
    <source>
        <strain evidence="2">LaAM-08-1</strain>
    </source>
</reference>
<sequence length="63" mass="7093">QIAHDESTVLSIHDQAIEVMRAQGLRMTIEEEQVALNLFPKAAGLARRIHDASPLNEKFKQLI</sequence>
<gene>
    <name evidence="1" type="ORF">K443DRAFT_108801</name>
</gene>
<dbReference type="EMBL" id="KN838756">
    <property type="protein sequence ID" value="KIJ95418.1"/>
    <property type="molecule type" value="Genomic_DNA"/>
</dbReference>
<proteinExistence type="predicted"/>
<accession>A0A0C9X2I4</accession>